<dbReference type="GO" id="GO:0006047">
    <property type="term" value="P:UDP-N-acetylglucosamine metabolic process"/>
    <property type="evidence" value="ECO:0007669"/>
    <property type="project" value="InterPro"/>
</dbReference>
<sequence length="643" mass="68392">MVESVGLALVKLPDVLTRLRPQILVVHGDRFDALALATSAALMNIRILHVEGGEVSGTIDDSIRHAITKLSHLHVCCTSRAEQHLIAMCEDPARILLAGCPSYDELLAWAPRDPSLAISTWLGPLARPRDYVVALQHPVTTDIAHSVKMFGLMLDALLEFGKPTLILFPNVDAGSKDMVRVLRCRGLERHSGFRCVKHVPFEQFCLLVANAGCLVGNSSCGVREAGAFGTPVVNLGTRQSGRETGENVLHVRDADTKGKITHALHLQHGKQYPCSKIYGDGQAVPRILRFLLEVPLGSSVQKSFTFPRMRDSVSRDIDHILEVQSALAIDLGGTNLRVAIITSKGDIMWKVQVENPGTYEERMKLMLSLCHDGMSQALSLNCRILGVGVSTGGRVDSQEGVILHATAIISEWTSVDVRSPLSEALHLPVWVDNDGNCAALGERRFGVARGVDDFVAVVTGTGIGGGIVHHGELLHGSSFCAAEFGHVAVSMDGPLCLCGSTGCVEAYASGTALQREARSLHSAGELLTAGMTLEIGEEVTAAHLLLAAKNGNAKAEAVIQYAGRALGVAVVSLLHTVNPSLVVLCGLLSGVYEAPVGQAVALRALPGGPGRPHAARVVTSRLAEPALMGAASMVLDYGSRRTY</sequence>
<feature type="domain" description="UDP-N-acetylglucosamine 2-epimerase" evidence="4">
    <location>
        <begin position="3"/>
        <end position="291"/>
    </location>
</feature>
<feature type="binding site" evidence="2">
    <location>
        <position position="434"/>
    </location>
    <ligand>
        <name>an N-acyl-D-mannosamine</name>
        <dbReference type="ChEBI" id="CHEBI:16062"/>
    </ligand>
</feature>
<feature type="binding site" evidence="3">
    <location>
        <position position="486"/>
    </location>
    <ligand>
        <name>Zn(2+)</name>
        <dbReference type="ChEBI" id="CHEBI:29105"/>
        <note>structural</note>
    </ligand>
</feature>
<dbReference type="AlphaFoldDB" id="A0AAJ7SM95"/>
<feature type="binding site" evidence="2">
    <location>
        <position position="505"/>
    </location>
    <ligand>
        <name>an N-acyl-D-mannosamine</name>
        <dbReference type="ChEBI" id="CHEBI:16062"/>
    </ligand>
</feature>
<keyword evidence="6 7" id="KW-0418">Kinase</keyword>
<evidence type="ECO:0000256" key="2">
    <source>
        <dbReference type="PIRSR" id="PIRSR620004-2"/>
    </source>
</evidence>
<dbReference type="RefSeq" id="XP_032801109.1">
    <property type="nucleotide sequence ID" value="XM_032945218.1"/>
</dbReference>
<dbReference type="NCBIfam" id="TIGR03568">
    <property type="entry name" value="NeuC_NnaA"/>
    <property type="match status" value="1"/>
</dbReference>
<proteinExistence type="predicted"/>
<feature type="binding site" evidence="2">
    <location>
        <position position="394"/>
    </location>
    <ligand>
        <name>an N-acyl-D-mannosamine</name>
        <dbReference type="ChEBI" id="CHEBI:16062"/>
    </ligand>
</feature>
<dbReference type="GO" id="GO:0004553">
    <property type="term" value="F:hydrolase activity, hydrolyzing O-glycosyl compounds"/>
    <property type="evidence" value="ECO:0007669"/>
    <property type="project" value="InterPro"/>
</dbReference>
<feature type="active site" evidence="1">
    <location>
        <position position="434"/>
    </location>
</feature>
<dbReference type="InterPro" id="IPR000600">
    <property type="entry name" value="ROK"/>
</dbReference>
<feature type="binding site" evidence="2">
    <location>
        <position position="486"/>
    </location>
    <ligand>
        <name>an N-acyl-D-mannosamine</name>
        <dbReference type="ChEBI" id="CHEBI:16062"/>
    </ligand>
</feature>
<dbReference type="InterPro" id="IPR003331">
    <property type="entry name" value="UDP_GlcNAc_Epimerase_2_dom"/>
</dbReference>
<evidence type="ECO:0000313" key="6">
    <source>
        <dbReference type="RefSeq" id="XP_032801107.1"/>
    </source>
</evidence>
<dbReference type="PRINTS" id="PR00475">
    <property type="entry name" value="HEXOKINASE"/>
</dbReference>
<evidence type="ECO:0000313" key="5">
    <source>
        <dbReference type="Proteomes" id="UP001318040"/>
    </source>
</evidence>
<dbReference type="Pfam" id="PF00480">
    <property type="entry name" value="ROK"/>
    <property type="match status" value="1"/>
</dbReference>
<dbReference type="RefSeq" id="XP_032801108.1">
    <property type="nucleotide sequence ID" value="XM_032945217.1"/>
</dbReference>
<evidence type="ECO:0000256" key="1">
    <source>
        <dbReference type="PIRSR" id="PIRSR620004-1"/>
    </source>
</evidence>
<dbReference type="CTD" id="10020"/>
<keyword evidence="5" id="KW-1185">Reference proteome</keyword>
<dbReference type="Gene3D" id="3.40.50.2000">
    <property type="entry name" value="Glycogen Phosphorylase B"/>
    <property type="match status" value="2"/>
</dbReference>
<feature type="binding site" evidence="3">
    <location>
        <position position="498"/>
    </location>
    <ligand>
        <name>Zn(2+)</name>
        <dbReference type="ChEBI" id="CHEBI:29105"/>
        <note>structural</note>
    </ligand>
</feature>
<reference evidence="6 7" key="1">
    <citation type="submission" date="2025-04" db="UniProtKB">
        <authorList>
            <consortium name="RefSeq"/>
        </authorList>
    </citation>
    <scope>IDENTIFICATION</scope>
    <source>
        <tissue evidence="6 7">Sperm</tissue>
    </source>
</reference>
<protein>
    <submittedName>
        <fullName evidence="6 7">Bifunctional UDP-N-acetylglucosamine 2-epimerase/N-acetylmannosamine kinase isoform X2</fullName>
    </submittedName>
</protein>
<gene>
    <name evidence="6 7 8" type="primary">GNE</name>
</gene>
<evidence type="ECO:0000259" key="4">
    <source>
        <dbReference type="Pfam" id="PF02350"/>
    </source>
</evidence>
<dbReference type="FunFam" id="3.40.50.2000:FF:000013">
    <property type="entry name" value="Bifunctional UDP-N-acetylglucosamine 2-epimerase/N-acetylmannosamine kinase"/>
    <property type="match status" value="1"/>
</dbReference>
<feature type="binding site" evidence="2">
    <location>
        <position position="483"/>
    </location>
    <ligand>
        <name>an N-acyl-D-mannosamine</name>
        <dbReference type="ChEBI" id="CHEBI:16062"/>
    </ligand>
</feature>
<dbReference type="GO" id="GO:0008761">
    <property type="term" value="F:UDP-N-acetylglucosamine 2-epimerase activity"/>
    <property type="evidence" value="ECO:0007669"/>
    <property type="project" value="TreeGrafter"/>
</dbReference>
<organism evidence="5 7">
    <name type="scientific">Petromyzon marinus</name>
    <name type="common">Sea lamprey</name>
    <dbReference type="NCBI Taxonomy" id="7757"/>
    <lineage>
        <taxon>Eukaryota</taxon>
        <taxon>Metazoa</taxon>
        <taxon>Chordata</taxon>
        <taxon>Craniata</taxon>
        <taxon>Vertebrata</taxon>
        <taxon>Cyclostomata</taxon>
        <taxon>Hyperoartia</taxon>
        <taxon>Petromyzontiformes</taxon>
        <taxon>Petromyzontidae</taxon>
        <taxon>Petromyzon</taxon>
    </lineage>
</organism>
<keyword evidence="6 7" id="KW-0808">Transferase</keyword>
<dbReference type="Proteomes" id="UP001318040">
    <property type="component" value="Unplaced"/>
</dbReference>
<dbReference type="GO" id="GO:0009384">
    <property type="term" value="F:N-acylmannosamine kinase activity"/>
    <property type="evidence" value="ECO:0007669"/>
    <property type="project" value="TreeGrafter"/>
</dbReference>
<feature type="binding site" evidence="2">
    <location>
        <position position="406"/>
    </location>
    <ligand>
        <name>an N-acyl-D-mannosamine</name>
        <dbReference type="ChEBI" id="CHEBI:16062"/>
    </ligand>
</feature>
<dbReference type="InterPro" id="IPR020004">
    <property type="entry name" value="UDP-GlcNAc_Epase"/>
</dbReference>
<dbReference type="PANTHER" id="PTHR18964">
    <property type="entry name" value="ROK (REPRESSOR, ORF, KINASE) FAMILY"/>
    <property type="match status" value="1"/>
</dbReference>
<dbReference type="Gene3D" id="3.30.420.40">
    <property type="match status" value="2"/>
</dbReference>
<evidence type="ECO:0000313" key="7">
    <source>
        <dbReference type="RefSeq" id="XP_032801108.1"/>
    </source>
</evidence>
<dbReference type="InterPro" id="IPR043129">
    <property type="entry name" value="ATPase_NBD"/>
</dbReference>
<dbReference type="RefSeq" id="XP_032801107.1">
    <property type="nucleotide sequence ID" value="XM_032945216.1"/>
</dbReference>
<dbReference type="Pfam" id="PF02350">
    <property type="entry name" value="Epimerase_2"/>
    <property type="match status" value="1"/>
</dbReference>
<feature type="binding site" evidence="3">
    <location>
        <position position="496"/>
    </location>
    <ligand>
        <name>Zn(2+)</name>
        <dbReference type="ChEBI" id="CHEBI:29105"/>
        <note>structural</note>
    </ligand>
</feature>
<dbReference type="SUPFAM" id="SSF53756">
    <property type="entry name" value="UDP-Glycosyltransferase/glycogen phosphorylase"/>
    <property type="match status" value="1"/>
</dbReference>
<evidence type="ECO:0000313" key="8">
    <source>
        <dbReference type="RefSeq" id="XP_032801109.1"/>
    </source>
</evidence>
<accession>A0AAJ7SM95</accession>
<dbReference type="SUPFAM" id="SSF53067">
    <property type="entry name" value="Actin-like ATPase domain"/>
    <property type="match status" value="1"/>
</dbReference>
<feature type="binding site" evidence="3">
    <location>
        <position position="503"/>
    </location>
    <ligand>
        <name>Zn(2+)</name>
        <dbReference type="ChEBI" id="CHEBI:29105"/>
        <note>structural</note>
    </ligand>
</feature>
<dbReference type="PANTHER" id="PTHR18964:SF149">
    <property type="entry name" value="BIFUNCTIONAL UDP-N-ACETYLGLUCOSAMINE 2-EPIMERASE_N-ACETYLMANNOSAMINE KINASE"/>
    <property type="match status" value="1"/>
</dbReference>
<name>A0AAJ7SM95_PETMA</name>
<evidence type="ECO:0000256" key="3">
    <source>
        <dbReference type="PIRSR" id="PIRSR620004-3"/>
    </source>
</evidence>